<dbReference type="Gene3D" id="1.10.10.10">
    <property type="entry name" value="Winged helix-like DNA-binding domain superfamily/Winged helix DNA-binding domain"/>
    <property type="match status" value="1"/>
</dbReference>
<dbReference type="PANTHER" id="PTHR44846">
    <property type="entry name" value="MANNOSYL-D-GLYCERATE TRANSPORT/METABOLISM SYSTEM REPRESSOR MNGR-RELATED"/>
    <property type="match status" value="1"/>
</dbReference>
<dbReference type="GO" id="GO:0045892">
    <property type="term" value="P:negative regulation of DNA-templated transcription"/>
    <property type="evidence" value="ECO:0007669"/>
    <property type="project" value="TreeGrafter"/>
</dbReference>
<name>A0A5C8PPS1_9HYPH</name>
<evidence type="ECO:0000256" key="2">
    <source>
        <dbReference type="ARBA" id="ARBA00023125"/>
    </source>
</evidence>
<organism evidence="6 7">
    <name type="scientific">Vineibacter terrae</name>
    <dbReference type="NCBI Taxonomy" id="2586908"/>
    <lineage>
        <taxon>Bacteria</taxon>
        <taxon>Pseudomonadati</taxon>
        <taxon>Pseudomonadota</taxon>
        <taxon>Alphaproteobacteria</taxon>
        <taxon>Hyphomicrobiales</taxon>
        <taxon>Vineibacter</taxon>
    </lineage>
</organism>
<evidence type="ECO:0000256" key="3">
    <source>
        <dbReference type="ARBA" id="ARBA00023163"/>
    </source>
</evidence>
<dbReference type="PANTHER" id="PTHR44846:SF1">
    <property type="entry name" value="MANNOSYL-D-GLYCERATE TRANSPORT_METABOLISM SYSTEM REPRESSOR MNGR-RELATED"/>
    <property type="match status" value="1"/>
</dbReference>
<dbReference type="SMART" id="SM00866">
    <property type="entry name" value="UTRA"/>
    <property type="match status" value="1"/>
</dbReference>
<dbReference type="InterPro" id="IPR011663">
    <property type="entry name" value="UTRA"/>
</dbReference>
<keyword evidence="2" id="KW-0238">DNA-binding</keyword>
<feature type="region of interest" description="Disordered" evidence="4">
    <location>
        <begin position="1"/>
        <end position="26"/>
    </location>
</feature>
<accession>A0A5C8PPS1</accession>
<gene>
    <name evidence="6" type="ORF">FHP25_12260</name>
</gene>
<dbReference type="Pfam" id="PF00392">
    <property type="entry name" value="GntR"/>
    <property type="match status" value="1"/>
</dbReference>
<dbReference type="Proteomes" id="UP000321638">
    <property type="component" value="Unassembled WGS sequence"/>
</dbReference>
<evidence type="ECO:0000259" key="5">
    <source>
        <dbReference type="PROSITE" id="PS50949"/>
    </source>
</evidence>
<comment type="caution">
    <text evidence="6">The sequence shown here is derived from an EMBL/GenBank/DDBJ whole genome shotgun (WGS) entry which is preliminary data.</text>
</comment>
<dbReference type="PROSITE" id="PS50949">
    <property type="entry name" value="HTH_GNTR"/>
    <property type="match status" value="1"/>
</dbReference>
<dbReference type="SUPFAM" id="SSF46785">
    <property type="entry name" value="Winged helix' DNA-binding domain"/>
    <property type="match status" value="1"/>
</dbReference>
<dbReference type="InterPro" id="IPR050679">
    <property type="entry name" value="Bact_HTH_transcr_reg"/>
</dbReference>
<dbReference type="Gene3D" id="3.40.1410.10">
    <property type="entry name" value="Chorismate lyase-like"/>
    <property type="match status" value="1"/>
</dbReference>
<evidence type="ECO:0000256" key="4">
    <source>
        <dbReference type="SAM" id="MobiDB-lite"/>
    </source>
</evidence>
<dbReference type="InterPro" id="IPR036388">
    <property type="entry name" value="WH-like_DNA-bd_sf"/>
</dbReference>
<reference evidence="6 7" key="1">
    <citation type="submission" date="2019-06" db="EMBL/GenBank/DDBJ databases">
        <title>New taxonomy in bacterial strain CC-CFT640, isolated from vineyard.</title>
        <authorList>
            <person name="Lin S.-Y."/>
            <person name="Tsai C.-F."/>
            <person name="Young C.-C."/>
        </authorList>
    </citation>
    <scope>NUCLEOTIDE SEQUENCE [LARGE SCALE GENOMIC DNA]</scope>
    <source>
        <strain evidence="6 7">CC-CFT640</strain>
    </source>
</reference>
<dbReference type="GO" id="GO:0003700">
    <property type="term" value="F:DNA-binding transcription factor activity"/>
    <property type="evidence" value="ECO:0007669"/>
    <property type="project" value="InterPro"/>
</dbReference>
<keyword evidence="7" id="KW-1185">Reference proteome</keyword>
<sequence>MARKTARHSPAKTKPRKGAPPRLPAEPRYVTVANALMAAIAAGRHPVGSTLPTEHELCERYGISRFTAREALRQLRDAGLVTRRPRAGTTVVATQRRVPYTQTLGSLDALLQYATDTELRLVYTGTIEVDRALAREIPMGLGQRWLFGIGIRYRRDDEVPVCLTRVYVNPDFDDVARRLSNRADAIYKLIEEHHGVSVARVEQRIFAVPLGRDEALHLKAKASGPALRTLRLYYDSDDRLLEVSDSIHPGERFSYAMTINRSG</sequence>
<dbReference type="RefSeq" id="WP_147847222.1">
    <property type="nucleotide sequence ID" value="NZ_VDUZ01000011.1"/>
</dbReference>
<keyword evidence="1" id="KW-0805">Transcription regulation</keyword>
<dbReference type="Pfam" id="PF07702">
    <property type="entry name" value="UTRA"/>
    <property type="match status" value="1"/>
</dbReference>
<protein>
    <submittedName>
        <fullName evidence="6">GntR family transcriptional regulator</fullName>
    </submittedName>
</protein>
<dbReference type="InterPro" id="IPR036390">
    <property type="entry name" value="WH_DNA-bd_sf"/>
</dbReference>
<dbReference type="InterPro" id="IPR028978">
    <property type="entry name" value="Chorismate_lyase_/UTRA_dom_sf"/>
</dbReference>
<evidence type="ECO:0000313" key="6">
    <source>
        <dbReference type="EMBL" id="TXL76413.1"/>
    </source>
</evidence>
<feature type="compositionally biased region" description="Basic residues" evidence="4">
    <location>
        <begin position="1"/>
        <end position="19"/>
    </location>
</feature>
<feature type="domain" description="HTH gntR-type" evidence="5">
    <location>
        <begin position="26"/>
        <end position="94"/>
    </location>
</feature>
<dbReference type="PRINTS" id="PR00035">
    <property type="entry name" value="HTHGNTR"/>
</dbReference>
<dbReference type="AlphaFoldDB" id="A0A5C8PPS1"/>
<dbReference type="SUPFAM" id="SSF64288">
    <property type="entry name" value="Chorismate lyase-like"/>
    <property type="match status" value="1"/>
</dbReference>
<proteinExistence type="predicted"/>
<dbReference type="InterPro" id="IPR000524">
    <property type="entry name" value="Tscrpt_reg_HTH_GntR"/>
</dbReference>
<dbReference type="CDD" id="cd07377">
    <property type="entry name" value="WHTH_GntR"/>
    <property type="match status" value="1"/>
</dbReference>
<dbReference type="SMART" id="SM00345">
    <property type="entry name" value="HTH_GNTR"/>
    <property type="match status" value="1"/>
</dbReference>
<dbReference type="OrthoDB" id="7339934at2"/>
<evidence type="ECO:0000256" key="1">
    <source>
        <dbReference type="ARBA" id="ARBA00023015"/>
    </source>
</evidence>
<dbReference type="EMBL" id="VDUZ01000011">
    <property type="protein sequence ID" value="TXL76413.1"/>
    <property type="molecule type" value="Genomic_DNA"/>
</dbReference>
<keyword evidence="3" id="KW-0804">Transcription</keyword>
<evidence type="ECO:0000313" key="7">
    <source>
        <dbReference type="Proteomes" id="UP000321638"/>
    </source>
</evidence>
<dbReference type="GO" id="GO:0003677">
    <property type="term" value="F:DNA binding"/>
    <property type="evidence" value="ECO:0007669"/>
    <property type="project" value="UniProtKB-KW"/>
</dbReference>